<dbReference type="Proteomes" id="UP000799754">
    <property type="component" value="Unassembled WGS sequence"/>
</dbReference>
<reference evidence="1" key="1">
    <citation type="journal article" date="2020" name="Stud. Mycol.">
        <title>101 Dothideomycetes genomes: a test case for predicting lifestyles and emergence of pathogens.</title>
        <authorList>
            <person name="Haridas S."/>
            <person name="Albert R."/>
            <person name="Binder M."/>
            <person name="Bloem J."/>
            <person name="Labutti K."/>
            <person name="Salamov A."/>
            <person name="Andreopoulos B."/>
            <person name="Baker S."/>
            <person name="Barry K."/>
            <person name="Bills G."/>
            <person name="Bluhm B."/>
            <person name="Cannon C."/>
            <person name="Castanera R."/>
            <person name="Culley D."/>
            <person name="Daum C."/>
            <person name="Ezra D."/>
            <person name="Gonzalez J."/>
            <person name="Henrissat B."/>
            <person name="Kuo A."/>
            <person name="Liang C."/>
            <person name="Lipzen A."/>
            <person name="Lutzoni F."/>
            <person name="Magnuson J."/>
            <person name="Mondo S."/>
            <person name="Nolan M."/>
            <person name="Ohm R."/>
            <person name="Pangilinan J."/>
            <person name="Park H.-J."/>
            <person name="Ramirez L."/>
            <person name="Alfaro M."/>
            <person name="Sun H."/>
            <person name="Tritt A."/>
            <person name="Yoshinaga Y."/>
            <person name="Zwiers L.-H."/>
            <person name="Turgeon B."/>
            <person name="Goodwin S."/>
            <person name="Spatafora J."/>
            <person name="Crous P."/>
            <person name="Grigoriev I."/>
        </authorList>
    </citation>
    <scope>NUCLEOTIDE SEQUENCE</scope>
    <source>
        <strain evidence="1">CBS 525.71</strain>
    </source>
</reference>
<dbReference type="EMBL" id="MU006727">
    <property type="protein sequence ID" value="KAF2625080.1"/>
    <property type="molecule type" value="Genomic_DNA"/>
</dbReference>
<sequence>MTALQNVSGDRHERQRNARAVRRRLADITPSNSRIQTQSLFFSRLPAEIRFLIFELLLSQTHDHDRPINIHSISPLYRPGHTYRTKIHTALLLTCRLVYYEAHAIPIRSSTHHFRHLGSTSWLYEGDVWLHHMTKQRGADVYHLHDNLVALNRRNFTKFFLPHLRWKRVTWTICAYLWPPILAGYREIDRLAETLAGIELLASCQEVNLEFEIREDVPEFRESLQQQAELCQKIGVASGEAADGHTNIAQPGGTQQPAGLRRSDGSVLHLDVTNSKRYTWVGSGQARWGTSALIREKETVRYRTIRLCWRARVPRREYMSYDRMNCLDLTNCEEVKGIDEDSVDNQLSRISV</sequence>
<organism evidence="1 2">
    <name type="scientific">Macroventuria anomochaeta</name>
    <dbReference type="NCBI Taxonomy" id="301207"/>
    <lineage>
        <taxon>Eukaryota</taxon>
        <taxon>Fungi</taxon>
        <taxon>Dikarya</taxon>
        <taxon>Ascomycota</taxon>
        <taxon>Pezizomycotina</taxon>
        <taxon>Dothideomycetes</taxon>
        <taxon>Pleosporomycetidae</taxon>
        <taxon>Pleosporales</taxon>
        <taxon>Pleosporineae</taxon>
        <taxon>Didymellaceae</taxon>
        <taxon>Macroventuria</taxon>
    </lineage>
</organism>
<gene>
    <name evidence="1" type="ORF">BU25DRAFT_412888</name>
</gene>
<proteinExistence type="predicted"/>
<accession>A0ACB6RSX7</accession>
<protein>
    <submittedName>
        <fullName evidence="1">Uncharacterized protein</fullName>
    </submittedName>
</protein>
<name>A0ACB6RSX7_9PLEO</name>
<evidence type="ECO:0000313" key="2">
    <source>
        <dbReference type="Proteomes" id="UP000799754"/>
    </source>
</evidence>
<keyword evidence="2" id="KW-1185">Reference proteome</keyword>
<comment type="caution">
    <text evidence="1">The sequence shown here is derived from an EMBL/GenBank/DDBJ whole genome shotgun (WGS) entry which is preliminary data.</text>
</comment>
<evidence type="ECO:0000313" key="1">
    <source>
        <dbReference type="EMBL" id="KAF2625080.1"/>
    </source>
</evidence>